<keyword evidence="3" id="KW-0732">Signal</keyword>
<gene>
    <name evidence="4" type="ORF">GUITHDRAFT_137998</name>
</gene>
<keyword evidence="2" id="KW-1133">Transmembrane helix</keyword>
<reference evidence="4 6" key="1">
    <citation type="journal article" date="2012" name="Nature">
        <title>Algal genomes reveal evolutionary mosaicism and the fate of nucleomorphs.</title>
        <authorList>
            <consortium name="DOE Joint Genome Institute"/>
            <person name="Curtis B.A."/>
            <person name="Tanifuji G."/>
            <person name="Burki F."/>
            <person name="Gruber A."/>
            <person name="Irimia M."/>
            <person name="Maruyama S."/>
            <person name="Arias M.C."/>
            <person name="Ball S.G."/>
            <person name="Gile G.H."/>
            <person name="Hirakawa Y."/>
            <person name="Hopkins J.F."/>
            <person name="Kuo A."/>
            <person name="Rensing S.A."/>
            <person name="Schmutz J."/>
            <person name="Symeonidi A."/>
            <person name="Elias M."/>
            <person name="Eveleigh R.J."/>
            <person name="Herman E.K."/>
            <person name="Klute M.J."/>
            <person name="Nakayama T."/>
            <person name="Obornik M."/>
            <person name="Reyes-Prieto A."/>
            <person name="Armbrust E.V."/>
            <person name="Aves S.J."/>
            <person name="Beiko R.G."/>
            <person name="Coutinho P."/>
            <person name="Dacks J.B."/>
            <person name="Durnford D.G."/>
            <person name="Fast N.M."/>
            <person name="Green B.R."/>
            <person name="Grisdale C.J."/>
            <person name="Hempel F."/>
            <person name="Henrissat B."/>
            <person name="Hoppner M.P."/>
            <person name="Ishida K."/>
            <person name="Kim E."/>
            <person name="Koreny L."/>
            <person name="Kroth P.G."/>
            <person name="Liu Y."/>
            <person name="Malik S.B."/>
            <person name="Maier U.G."/>
            <person name="McRose D."/>
            <person name="Mock T."/>
            <person name="Neilson J.A."/>
            <person name="Onodera N.T."/>
            <person name="Poole A.M."/>
            <person name="Pritham E.J."/>
            <person name="Richards T.A."/>
            <person name="Rocap G."/>
            <person name="Roy S.W."/>
            <person name="Sarai C."/>
            <person name="Schaack S."/>
            <person name="Shirato S."/>
            <person name="Slamovits C.H."/>
            <person name="Spencer D.F."/>
            <person name="Suzuki S."/>
            <person name="Worden A.Z."/>
            <person name="Zauner S."/>
            <person name="Barry K."/>
            <person name="Bell C."/>
            <person name="Bharti A.K."/>
            <person name="Crow J.A."/>
            <person name="Grimwood J."/>
            <person name="Kramer R."/>
            <person name="Lindquist E."/>
            <person name="Lucas S."/>
            <person name="Salamov A."/>
            <person name="McFadden G.I."/>
            <person name="Lane C.E."/>
            <person name="Keeling P.J."/>
            <person name="Gray M.W."/>
            <person name="Grigoriev I.V."/>
            <person name="Archibald J.M."/>
        </authorList>
    </citation>
    <scope>NUCLEOTIDE SEQUENCE</scope>
    <source>
        <strain evidence="4 6">CCMP2712</strain>
    </source>
</reference>
<evidence type="ECO:0008006" key="7">
    <source>
        <dbReference type="Google" id="ProtNLM"/>
    </source>
</evidence>
<feature type="transmembrane region" description="Helical" evidence="2">
    <location>
        <begin position="233"/>
        <end position="252"/>
    </location>
</feature>
<feature type="transmembrane region" description="Helical" evidence="2">
    <location>
        <begin position="264"/>
        <end position="281"/>
    </location>
</feature>
<organism evidence="4">
    <name type="scientific">Guillardia theta (strain CCMP2712)</name>
    <name type="common">Cryptophyte</name>
    <dbReference type="NCBI Taxonomy" id="905079"/>
    <lineage>
        <taxon>Eukaryota</taxon>
        <taxon>Cryptophyceae</taxon>
        <taxon>Pyrenomonadales</taxon>
        <taxon>Geminigeraceae</taxon>
        <taxon>Guillardia</taxon>
    </lineage>
</organism>
<evidence type="ECO:0000256" key="2">
    <source>
        <dbReference type="SAM" id="Phobius"/>
    </source>
</evidence>
<keyword evidence="2" id="KW-0472">Membrane</keyword>
<dbReference type="Proteomes" id="UP000011087">
    <property type="component" value="Unassembled WGS sequence"/>
</dbReference>
<feature type="compositionally biased region" description="Low complexity" evidence="1">
    <location>
        <begin position="35"/>
        <end position="44"/>
    </location>
</feature>
<feature type="transmembrane region" description="Helical" evidence="2">
    <location>
        <begin position="204"/>
        <end position="221"/>
    </location>
</feature>
<dbReference type="RefSeq" id="XP_005833587.1">
    <property type="nucleotide sequence ID" value="XM_005833530.1"/>
</dbReference>
<name>L1JE58_GUITC</name>
<dbReference type="EnsemblProtists" id="EKX46607">
    <property type="protein sequence ID" value="EKX46607"/>
    <property type="gene ID" value="GUITHDRAFT_137998"/>
</dbReference>
<evidence type="ECO:0000256" key="1">
    <source>
        <dbReference type="SAM" id="MobiDB-lite"/>
    </source>
</evidence>
<reference evidence="6" key="2">
    <citation type="submission" date="2012-11" db="EMBL/GenBank/DDBJ databases">
        <authorList>
            <person name="Kuo A."/>
            <person name="Curtis B.A."/>
            <person name="Tanifuji G."/>
            <person name="Burki F."/>
            <person name="Gruber A."/>
            <person name="Irimia M."/>
            <person name="Maruyama S."/>
            <person name="Arias M.C."/>
            <person name="Ball S.G."/>
            <person name="Gile G.H."/>
            <person name="Hirakawa Y."/>
            <person name="Hopkins J.F."/>
            <person name="Rensing S.A."/>
            <person name="Schmutz J."/>
            <person name="Symeonidi A."/>
            <person name="Elias M."/>
            <person name="Eveleigh R.J."/>
            <person name="Herman E.K."/>
            <person name="Klute M.J."/>
            <person name="Nakayama T."/>
            <person name="Obornik M."/>
            <person name="Reyes-Prieto A."/>
            <person name="Armbrust E.V."/>
            <person name="Aves S.J."/>
            <person name="Beiko R.G."/>
            <person name="Coutinho P."/>
            <person name="Dacks J.B."/>
            <person name="Durnford D.G."/>
            <person name="Fast N.M."/>
            <person name="Green B.R."/>
            <person name="Grisdale C."/>
            <person name="Hempe F."/>
            <person name="Henrissat B."/>
            <person name="Hoppner M.P."/>
            <person name="Ishida K.-I."/>
            <person name="Kim E."/>
            <person name="Koreny L."/>
            <person name="Kroth P.G."/>
            <person name="Liu Y."/>
            <person name="Malik S.-B."/>
            <person name="Maier U.G."/>
            <person name="McRose D."/>
            <person name="Mock T."/>
            <person name="Neilson J.A."/>
            <person name="Onodera N.T."/>
            <person name="Poole A.M."/>
            <person name="Pritham E.J."/>
            <person name="Richards T.A."/>
            <person name="Rocap G."/>
            <person name="Roy S.W."/>
            <person name="Sarai C."/>
            <person name="Schaack S."/>
            <person name="Shirato S."/>
            <person name="Slamovits C.H."/>
            <person name="Spencer D.F."/>
            <person name="Suzuki S."/>
            <person name="Worden A.Z."/>
            <person name="Zauner S."/>
            <person name="Barry K."/>
            <person name="Bell C."/>
            <person name="Bharti A.K."/>
            <person name="Crow J.A."/>
            <person name="Grimwood J."/>
            <person name="Kramer R."/>
            <person name="Lindquist E."/>
            <person name="Lucas S."/>
            <person name="Salamov A."/>
            <person name="McFadden G.I."/>
            <person name="Lane C.E."/>
            <person name="Keeling P.J."/>
            <person name="Gray M.W."/>
            <person name="Grigoriev I.V."/>
            <person name="Archibald J.M."/>
        </authorList>
    </citation>
    <scope>NUCLEOTIDE SEQUENCE</scope>
    <source>
        <strain evidence="6">CCMP2712</strain>
    </source>
</reference>
<keyword evidence="6" id="KW-1185">Reference proteome</keyword>
<feature type="region of interest" description="Disordered" evidence="1">
    <location>
        <begin position="32"/>
        <end position="60"/>
    </location>
</feature>
<feature type="signal peptide" evidence="3">
    <location>
        <begin position="1"/>
        <end position="26"/>
    </location>
</feature>
<feature type="chain" id="PRO_5008771228" description="DUF4203 domain-containing protein" evidence="3">
    <location>
        <begin position="27"/>
        <end position="309"/>
    </location>
</feature>
<evidence type="ECO:0000313" key="4">
    <source>
        <dbReference type="EMBL" id="EKX46607.1"/>
    </source>
</evidence>
<sequence>MYTSMPFSNVIFFILLLSLLCPPSEARQCIPAPANNTNTSSVTPSPSPRNETSVFNTTTSSEHPKFTLPAVIIPVVTPHPISSKLVASSCLLASSLTVRAANERKLHHIGPELHQPKLRQRNPSEFVIFPSVQLPRSLELFIATLLVIVGSVTCFLGFMYAKLLFTILSFMAGVIISMYPIDVLMGNILCGKFYCVRGEAGESSLNSVPLVAGLFFGLFAASSLPQASKMFDLGLLTLGASVAIIPALILQPAIDSAMSRWPDWTHYIHYIVFAGVGALAAKSKPDPFIICMTSVIGALLISEAVWLEV</sequence>
<feature type="transmembrane region" description="Helical" evidence="2">
    <location>
        <begin position="140"/>
        <end position="158"/>
    </location>
</feature>
<protein>
    <recommendedName>
        <fullName evidence="7">DUF4203 domain-containing protein</fullName>
    </recommendedName>
</protein>
<dbReference type="EMBL" id="JH992993">
    <property type="protein sequence ID" value="EKX46607.1"/>
    <property type="molecule type" value="Genomic_DNA"/>
</dbReference>
<dbReference type="AlphaFoldDB" id="L1JE58"/>
<dbReference type="KEGG" id="gtt:GUITHDRAFT_137998"/>
<feature type="transmembrane region" description="Helical" evidence="2">
    <location>
        <begin position="163"/>
        <end position="184"/>
    </location>
</feature>
<keyword evidence="2" id="KW-0812">Transmembrane</keyword>
<proteinExistence type="predicted"/>
<reference evidence="5" key="3">
    <citation type="submission" date="2015-06" db="UniProtKB">
        <authorList>
            <consortium name="EnsemblProtists"/>
        </authorList>
    </citation>
    <scope>IDENTIFICATION</scope>
</reference>
<dbReference type="HOGENOM" id="CLU_901516_0_0_1"/>
<dbReference type="PaxDb" id="55529-EKX46607"/>
<feature type="compositionally biased region" description="Polar residues" evidence="1">
    <location>
        <begin position="49"/>
        <end position="60"/>
    </location>
</feature>
<evidence type="ECO:0000313" key="5">
    <source>
        <dbReference type="EnsemblProtists" id="EKX46607"/>
    </source>
</evidence>
<feature type="transmembrane region" description="Helical" evidence="2">
    <location>
        <begin position="288"/>
        <end position="307"/>
    </location>
</feature>
<accession>L1JE58</accession>
<dbReference type="GeneID" id="17303411"/>
<evidence type="ECO:0000313" key="6">
    <source>
        <dbReference type="Proteomes" id="UP000011087"/>
    </source>
</evidence>
<evidence type="ECO:0000256" key="3">
    <source>
        <dbReference type="SAM" id="SignalP"/>
    </source>
</evidence>